<feature type="non-terminal residue" evidence="8">
    <location>
        <position position="185"/>
    </location>
</feature>
<name>S4P658_9NEOP</name>
<feature type="compositionally biased region" description="Basic and acidic residues" evidence="6">
    <location>
        <begin position="1"/>
        <end position="11"/>
    </location>
</feature>
<evidence type="ECO:0000256" key="5">
    <source>
        <dbReference type="PROSITE-ProRule" id="PRU00042"/>
    </source>
</evidence>
<evidence type="ECO:0000256" key="1">
    <source>
        <dbReference type="ARBA" id="ARBA00022723"/>
    </source>
</evidence>
<keyword evidence="1" id="KW-0479">Metal-binding</keyword>
<accession>S4P658</accession>
<dbReference type="SUPFAM" id="SSF57667">
    <property type="entry name" value="beta-beta-alpha zinc fingers"/>
    <property type="match status" value="2"/>
</dbReference>
<dbReference type="InterPro" id="IPR013087">
    <property type="entry name" value="Znf_C2H2_type"/>
</dbReference>
<evidence type="ECO:0000256" key="6">
    <source>
        <dbReference type="SAM" id="MobiDB-lite"/>
    </source>
</evidence>
<proteinExistence type="predicted"/>
<reference evidence="8" key="2">
    <citation type="submission" date="2013-05" db="EMBL/GenBank/DDBJ databases">
        <authorList>
            <person name="Carter J.-M."/>
            <person name="Baker S.C."/>
            <person name="Pink R."/>
            <person name="Carter D.R.F."/>
            <person name="Collins A."/>
            <person name="Tomlin J."/>
            <person name="Gibbs M."/>
            <person name="Breuker C.J."/>
        </authorList>
    </citation>
    <scope>NUCLEOTIDE SEQUENCE</scope>
    <source>
        <tissue evidence="8">Ovary</tissue>
    </source>
</reference>
<protein>
    <submittedName>
        <fullName evidence="8">Zinc finger and BTB domain-containing protein 24</fullName>
    </submittedName>
</protein>
<dbReference type="InterPro" id="IPR036236">
    <property type="entry name" value="Znf_C2H2_sf"/>
</dbReference>
<dbReference type="Pfam" id="PF00096">
    <property type="entry name" value="zf-C2H2"/>
    <property type="match status" value="2"/>
</dbReference>
<dbReference type="PROSITE" id="PS50157">
    <property type="entry name" value="ZINC_FINGER_C2H2_2"/>
    <property type="match status" value="2"/>
</dbReference>
<evidence type="ECO:0000256" key="4">
    <source>
        <dbReference type="ARBA" id="ARBA00022833"/>
    </source>
</evidence>
<reference evidence="8" key="1">
    <citation type="journal article" date="2013" name="BMC Genomics">
        <title>Unscrambling butterfly oogenesis.</title>
        <authorList>
            <person name="Carter J.M."/>
            <person name="Baker S.C."/>
            <person name="Pink R."/>
            <person name="Carter D.R."/>
            <person name="Collins A."/>
            <person name="Tomlin J."/>
            <person name="Gibbs M."/>
            <person name="Breuker C.J."/>
        </authorList>
    </citation>
    <scope>NUCLEOTIDE SEQUENCE</scope>
    <source>
        <tissue evidence="8">Ovary</tissue>
    </source>
</reference>
<feature type="region of interest" description="Disordered" evidence="6">
    <location>
        <begin position="1"/>
        <end position="29"/>
    </location>
</feature>
<feature type="domain" description="C2H2-type" evidence="7">
    <location>
        <begin position="65"/>
        <end position="92"/>
    </location>
</feature>
<dbReference type="PANTHER" id="PTHR24379:SF121">
    <property type="entry name" value="C2H2-TYPE DOMAIN-CONTAINING PROTEIN"/>
    <property type="match status" value="1"/>
</dbReference>
<dbReference type="PROSITE" id="PS00028">
    <property type="entry name" value="ZINC_FINGER_C2H2_1"/>
    <property type="match status" value="2"/>
</dbReference>
<dbReference type="PANTHER" id="PTHR24379">
    <property type="entry name" value="KRAB AND ZINC FINGER DOMAIN-CONTAINING"/>
    <property type="match status" value="1"/>
</dbReference>
<evidence type="ECO:0000259" key="7">
    <source>
        <dbReference type="PROSITE" id="PS50157"/>
    </source>
</evidence>
<keyword evidence="2" id="KW-0677">Repeat</keyword>
<dbReference type="EMBL" id="GAIX01010500">
    <property type="protein sequence ID" value="JAA82060.1"/>
    <property type="molecule type" value="Transcribed_RNA"/>
</dbReference>
<evidence type="ECO:0000256" key="3">
    <source>
        <dbReference type="ARBA" id="ARBA00022771"/>
    </source>
</evidence>
<evidence type="ECO:0000313" key="8">
    <source>
        <dbReference type="EMBL" id="JAA82060.1"/>
    </source>
</evidence>
<organism evidence="8">
    <name type="scientific">Pararge aegeria</name>
    <name type="common">speckled wood butterfly</name>
    <dbReference type="NCBI Taxonomy" id="116150"/>
    <lineage>
        <taxon>Eukaryota</taxon>
        <taxon>Metazoa</taxon>
        <taxon>Ecdysozoa</taxon>
        <taxon>Arthropoda</taxon>
        <taxon>Hexapoda</taxon>
        <taxon>Insecta</taxon>
        <taxon>Pterygota</taxon>
        <taxon>Neoptera</taxon>
        <taxon>Endopterygota</taxon>
        <taxon>Lepidoptera</taxon>
        <taxon>Glossata</taxon>
        <taxon>Ditrysia</taxon>
        <taxon>Papilionoidea</taxon>
        <taxon>Nymphalidae</taxon>
        <taxon>Satyrinae</taxon>
        <taxon>Satyrini</taxon>
        <taxon>Parargina</taxon>
        <taxon>Pararge</taxon>
    </lineage>
</organism>
<dbReference type="AlphaFoldDB" id="S4P658"/>
<dbReference type="SMART" id="SM00355">
    <property type="entry name" value="ZnF_C2H2"/>
    <property type="match status" value="4"/>
</dbReference>
<sequence>KKDTASKERNVIVKRNRKKRIEGQERQSASKDELKFFNVAEVSKDEQLTEIQSRKETSNYKVSPYKCTVCYKGFVDIDAYDGHMDRHTDKFGPFECSICKIRAKDKHALSKHMIVNHRNKYFCTRCEFVTNYKNTAIDHGRWHDGKQYKCPHCEEVFMKQTSYMSHIRIKHPSDFVCTLCGYSFI</sequence>
<feature type="domain" description="C2H2-type" evidence="7">
    <location>
        <begin position="148"/>
        <end position="176"/>
    </location>
</feature>
<feature type="non-terminal residue" evidence="8">
    <location>
        <position position="1"/>
    </location>
</feature>
<keyword evidence="4" id="KW-0862">Zinc</keyword>
<dbReference type="GO" id="GO:0008270">
    <property type="term" value="F:zinc ion binding"/>
    <property type="evidence" value="ECO:0007669"/>
    <property type="project" value="UniProtKB-KW"/>
</dbReference>
<keyword evidence="3 5" id="KW-0863">Zinc-finger</keyword>
<dbReference type="Gene3D" id="3.30.160.60">
    <property type="entry name" value="Classic Zinc Finger"/>
    <property type="match status" value="3"/>
</dbReference>
<evidence type="ECO:0000256" key="2">
    <source>
        <dbReference type="ARBA" id="ARBA00022737"/>
    </source>
</evidence>